<evidence type="ECO:0000256" key="1">
    <source>
        <dbReference type="SAM" id="Phobius"/>
    </source>
</evidence>
<keyword evidence="1" id="KW-1133">Transmembrane helix</keyword>
<dbReference type="EMBL" id="VIGW01000010">
    <property type="protein sequence ID" value="TWS18334.1"/>
    <property type="molecule type" value="Genomic_DNA"/>
</dbReference>
<proteinExistence type="predicted"/>
<keyword evidence="3" id="KW-1185">Reference proteome</keyword>
<feature type="transmembrane region" description="Helical" evidence="1">
    <location>
        <begin position="91"/>
        <end position="112"/>
    </location>
</feature>
<dbReference type="RefSeq" id="WP_146562885.1">
    <property type="nucleotide sequence ID" value="NZ_VIGW01000010.1"/>
</dbReference>
<reference evidence="2 3" key="1">
    <citation type="submission" date="2019-06" db="EMBL/GenBank/DDBJ databases">
        <title>Tsukamurella conjunctivitidis sp. nov., Tsukamurella assacharolytica sp. nov. and Tsukamurella sputae sp. nov. isolated from patients with conjunctivitis, bacteraemia (lymphoma) and respiratory infection (sputum) in Hong Kong.</title>
        <authorList>
            <person name="Teng J.L.L."/>
            <person name="Lee H.H."/>
            <person name="Fong J.Y.H."/>
            <person name="Fok K.M.N."/>
            <person name="Lau S.K.P."/>
            <person name="Woo P.C.Y."/>
        </authorList>
    </citation>
    <scope>NUCLEOTIDE SEQUENCE [LARGE SCALE GENOMIC DNA]</scope>
    <source>
        <strain evidence="2 3">HKU71</strain>
    </source>
</reference>
<keyword evidence="1" id="KW-0812">Transmembrane</keyword>
<dbReference type="Proteomes" id="UP000317291">
    <property type="component" value="Unassembled WGS sequence"/>
</dbReference>
<comment type="caution">
    <text evidence="2">The sequence shown here is derived from an EMBL/GenBank/DDBJ whole genome shotgun (WGS) entry which is preliminary data.</text>
</comment>
<accession>A0A5C5R7D7</accession>
<protein>
    <submittedName>
        <fullName evidence="2">Uncharacterized protein</fullName>
    </submittedName>
</protein>
<evidence type="ECO:0000313" key="3">
    <source>
        <dbReference type="Proteomes" id="UP000317291"/>
    </source>
</evidence>
<feature type="transmembrane region" description="Helical" evidence="1">
    <location>
        <begin position="27"/>
        <end position="48"/>
    </location>
</feature>
<gene>
    <name evidence="2" type="ORF">FK529_15670</name>
</gene>
<name>A0A5C5R7D7_9ACTN</name>
<organism evidence="2 3">
    <name type="scientific">Tsukamurella asaccharolytica</name>
    <dbReference type="NCBI Taxonomy" id="2592067"/>
    <lineage>
        <taxon>Bacteria</taxon>
        <taxon>Bacillati</taxon>
        <taxon>Actinomycetota</taxon>
        <taxon>Actinomycetes</taxon>
        <taxon>Mycobacteriales</taxon>
        <taxon>Tsukamurellaceae</taxon>
        <taxon>Tsukamurella</taxon>
    </lineage>
</organism>
<sequence>MPDLSAVLREAFPVGAAGPAIRRWWPLVLTAVVAALTVWAATVPWLGFKVGQVGLPWGFTGTGRLVLSGELDADRAAAAGFPEAGAATDGVIPWGYATAGLAMVALILVIVAAVRPAFGVRGRALASGILGLAAILSILVWIFPSMMMSGLDDLTGGDAGGDPLFFPPKAGLVSTIVLTSVGASVLFMGRRNRPLSAAGAAPR</sequence>
<dbReference type="AlphaFoldDB" id="A0A5C5R7D7"/>
<evidence type="ECO:0000313" key="2">
    <source>
        <dbReference type="EMBL" id="TWS18334.1"/>
    </source>
</evidence>
<keyword evidence="1" id="KW-0472">Membrane</keyword>
<dbReference type="OrthoDB" id="4774422at2"/>
<feature type="transmembrane region" description="Helical" evidence="1">
    <location>
        <begin position="124"/>
        <end position="144"/>
    </location>
</feature>
<feature type="transmembrane region" description="Helical" evidence="1">
    <location>
        <begin position="164"/>
        <end position="187"/>
    </location>
</feature>